<dbReference type="InterPro" id="IPR019581">
    <property type="entry name" value="Prp8_U5-snRNA-bd"/>
</dbReference>
<dbReference type="Pfam" id="PF10597">
    <property type="entry name" value="U5_2-snRNA_bdg"/>
    <property type="match status" value="1"/>
</dbReference>
<dbReference type="Gene3D" id="3.30.43.40">
    <property type="entry name" value="Pre-mRNA-processing-splicing factor 8, U5-snRNA-binding domain"/>
    <property type="match status" value="1"/>
</dbReference>
<dbReference type="GO" id="GO:0030620">
    <property type="term" value="F:U2 snRNA binding"/>
    <property type="evidence" value="ECO:0007669"/>
    <property type="project" value="TreeGrafter"/>
</dbReference>
<dbReference type="GO" id="GO:0097157">
    <property type="term" value="F:pre-mRNA intronic binding"/>
    <property type="evidence" value="ECO:0007669"/>
    <property type="project" value="TreeGrafter"/>
</dbReference>
<dbReference type="InterPro" id="IPR042516">
    <property type="entry name" value="Prp8_U5-snRNA-bd_sf"/>
</dbReference>
<evidence type="ECO:0000313" key="3">
    <source>
        <dbReference type="Proteomes" id="UP000018888"/>
    </source>
</evidence>
<dbReference type="GO" id="GO:0000244">
    <property type="term" value="P:spliceosomal tri-snRNP complex assembly"/>
    <property type="evidence" value="ECO:0007669"/>
    <property type="project" value="TreeGrafter"/>
</dbReference>
<accession>A0A2P4NKB9</accession>
<gene>
    <name evidence="2" type="ORF">GLOIN_2v1469219</name>
</gene>
<dbReference type="InterPro" id="IPR027652">
    <property type="entry name" value="PRP8"/>
</dbReference>
<dbReference type="GO" id="GO:0030619">
    <property type="term" value="F:U1 snRNA binding"/>
    <property type="evidence" value="ECO:0007669"/>
    <property type="project" value="TreeGrafter"/>
</dbReference>
<dbReference type="Proteomes" id="UP000018888">
    <property type="component" value="Unassembled WGS sequence"/>
</dbReference>
<feature type="domain" description="Pre-mRNA-processing-splicing factor 8 U5-snRNA-binding" evidence="1">
    <location>
        <begin position="1"/>
        <end position="84"/>
    </location>
</feature>
<comment type="caution">
    <text evidence="2">The sequence shown here is derived from an EMBL/GenBank/DDBJ whole genome shotgun (WGS) entry which is preliminary data.</text>
</comment>
<feature type="non-terminal residue" evidence="2">
    <location>
        <position position="1"/>
    </location>
</feature>
<dbReference type="EMBL" id="AUPC02000857">
    <property type="protein sequence ID" value="POG53583.1"/>
    <property type="molecule type" value="Genomic_DNA"/>
</dbReference>
<name>A0A2P4NKB9_RHIID</name>
<dbReference type="GO" id="GO:0005682">
    <property type="term" value="C:U5 snRNP"/>
    <property type="evidence" value="ECO:0007669"/>
    <property type="project" value="TreeGrafter"/>
</dbReference>
<sequence length="84" mass="9723">KISNKWNTCLIGLISYFREAVIHTCELLDIIVKAENKIQIRIKISLNSKMPSHFPVYVFYCLKELDGLEMLLMGNVLIPQSNLR</sequence>
<dbReference type="GO" id="GO:0017070">
    <property type="term" value="F:U6 snRNA binding"/>
    <property type="evidence" value="ECO:0007669"/>
    <property type="project" value="TreeGrafter"/>
</dbReference>
<dbReference type="AlphaFoldDB" id="A0A2P4NKB9"/>
<evidence type="ECO:0000313" key="2">
    <source>
        <dbReference type="EMBL" id="POG53583.1"/>
    </source>
</evidence>
<organism evidence="2 3">
    <name type="scientific">Rhizophagus irregularis (strain DAOM 181602 / DAOM 197198 / MUCL 43194)</name>
    <name type="common">Arbuscular mycorrhizal fungus</name>
    <name type="synonym">Glomus intraradices</name>
    <dbReference type="NCBI Taxonomy" id="747089"/>
    <lineage>
        <taxon>Eukaryota</taxon>
        <taxon>Fungi</taxon>
        <taxon>Fungi incertae sedis</taxon>
        <taxon>Mucoromycota</taxon>
        <taxon>Glomeromycotina</taxon>
        <taxon>Glomeromycetes</taxon>
        <taxon>Glomerales</taxon>
        <taxon>Glomeraceae</taxon>
        <taxon>Rhizophagus</taxon>
    </lineage>
</organism>
<proteinExistence type="predicted"/>
<dbReference type="PANTHER" id="PTHR11140:SF0">
    <property type="entry name" value="PRE-MRNA-PROCESSING-SPLICING FACTOR 8"/>
    <property type="match status" value="1"/>
</dbReference>
<keyword evidence="3" id="KW-1185">Reference proteome</keyword>
<dbReference type="PANTHER" id="PTHR11140">
    <property type="entry name" value="PRE-MRNA SPLICING FACTOR PRP8"/>
    <property type="match status" value="1"/>
</dbReference>
<dbReference type="VEuPathDB" id="FungiDB:RhiirFUN_014108"/>
<dbReference type="GO" id="GO:0030623">
    <property type="term" value="F:U5 snRNA binding"/>
    <property type="evidence" value="ECO:0007669"/>
    <property type="project" value="InterPro"/>
</dbReference>
<reference evidence="2 3" key="2">
    <citation type="journal article" date="2018" name="New Phytol.">
        <title>High intraspecific genome diversity in the model arbuscular mycorrhizal symbiont Rhizophagus irregularis.</title>
        <authorList>
            <person name="Chen E.C.H."/>
            <person name="Morin E."/>
            <person name="Beaudet D."/>
            <person name="Noel J."/>
            <person name="Yildirir G."/>
            <person name="Ndikumana S."/>
            <person name="Charron P."/>
            <person name="St-Onge C."/>
            <person name="Giorgi J."/>
            <person name="Kruger M."/>
            <person name="Marton T."/>
            <person name="Ropars J."/>
            <person name="Grigoriev I.V."/>
            <person name="Hainaut M."/>
            <person name="Henrissat B."/>
            <person name="Roux C."/>
            <person name="Martin F."/>
            <person name="Corradi N."/>
        </authorList>
    </citation>
    <scope>NUCLEOTIDE SEQUENCE [LARGE SCALE GENOMIC DNA]</scope>
    <source>
        <strain evidence="2 3">DAOM 197198</strain>
    </source>
</reference>
<reference evidence="2 3" key="1">
    <citation type="journal article" date="2013" name="Proc. Natl. Acad. Sci. U.S.A.">
        <title>Genome of an arbuscular mycorrhizal fungus provides insight into the oldest plant symbiosis.</title>
        <authorList>
            <person name="Tisserant E."/>
            <person name="Malbreil M."/>
            <person name="Kuo A."/>
            <person name="Kohler A."/>
            <person name="Symeonidi A."/>
            <person name="Balestrini R."/>
            <person name="Charron P."/>
            <person name="Duensing N."/>
            <person name="Frei Dit Frey N."/>
            <person name="Gianinazzi-Pearson V."/>
            <person name="Gilbert L.B."/>
            <person name="Handa Y."/>
            <person name="Herr J.R."/>
            <person name="Hijri M."/>
            <person name="Koul R."/>
            <person name="Kawaguchi M."/>
            <person name="Krajinski F."/>
            <person name="Lammers P.J."/>
            <person name="Masclaux F.G."/>
            <person name="Murat C."/>
            <person name="Morin E."/>
            <person name="Ndikumana S."/>
            <person name="Pagni M."/>
            <person name="Petitpierre D."/>
            <person name="Requena N."/>
            <person name="Rosikiewicz P."/>
            <person name="Riley R."/>
            <person name="Saito K."/>
            <person name="San Clemente H."/>
            <person name="Shapiro H."/>
            <person name="van Tuinen D."/>
            <person name="Becard G."/>
            <person name="Bonfante P."/>
            <person name="Paszkowski U."/>
            <person name="Shachar-Hill Y.Y."/>
            <person name="Tuskan G.A."/>
            <person name="Young P.W."/>
            <person name="Sanders I.R."/>
            <person name="Henrissat B."/>
            <person name="Rensing S.A."/>
            <person name="Grigoriev I.V."/>
            <person name="Corradi N."/>
            <person name="Roux C."/>
            <person name="Martin F."/>
        </authorList>
    </citation>
    <scope>NUCLEOTIDE SEQUENCE [LARGE SCALE GENOMIC DNA]</scope>
    <source>
        <strain evidence="2 3">DAOM 197198</strain>
    </source>
</reference>
<evidence type="ECO:0000259" key="1">
    <source>
        <dbReference type="Pfam" id="PF10597"/>
    </source>
</evidence>
<protein>
    <recommendedName>
        <fullName evidence="1">Pre-mRNA-processing-splicing factor 8 U5-snRNA-binding domain-containing protein</fullName>
    </recommendedName>
</protein>
<dbReference type="GO" id="GO:0071013">
    <property type="term" value="C:catalytic step 2 spliceosome"/>
    <property type="evidence" value="ECO:0007669"/>
    <property type="project" value="TreeGrafter"/>
</dbReference>